<proteinExistence type="inferred from homology"/>
<dbReference type="Pfam" id="PF00884">
    <property type="entry name" value="Sulfatase"/>
    <property type="match status" value="1"/>
</dbReference>
<gene>
    <name evidence="6" type="ORF">J7I42_21155</name>
</gene>
<sequence length="506" mass="57597">MILLAFPNRPLLREGKLPAKKHPERPNIILIIADDLGYSDLASYGNTAIQTPHIDGLAKNGVRFTRAYVTSPICSPSRMGIMTGRYQNRFGGEYMPYEKFDPQFLSWLRKHYFSLRRTLPGMRALQPNLWLNRSRYTTGLAANELILAQLLKSNGYTTGLVGKWNLGDDNGNHPYQRGYDYSYYFDAALTRYVDDPIDSNRYVSQRLPWAFSELPAWVPRGGSTQIREDSTIIKDTSYLTFSLAEKASQFIGRNKDRPFFLTLTFNAPHDPFQAPRAYFDKLKTITDSTKRIYTAMIEALDDAVGIVLHKLTAEGLDDNTMVLFISDNGGATYTRATDNTPLRGGKCTHFEGGLLVPFFIRYPGIPKPLVFNRPVSALDIFTTVTALSHIQLPADRPYDGVNLLPYLQADTGLPHPVLYWRSGYSRAICKNNWKFYENRKDHLQFLFDLNTDIREQTDLSSSRPEILKELSRELDLWEKTQTIKPAWPSASDVLIDVGSHKVHFPT</sequence>
<keyword evidence="2" id="KW-0479">Metal-binding</keyword>
<dbReference type="RefSeq" id="WP_209140864.1">
    <property type="nucleotide sequence ID" value="NZ_JAGHKO010000005.1"/>
</dbReference>
<comment type="similarity">
    <text evidence="1">Belongs to the sulfatase family.</text>
</comment>
<accession>A0ABS3Z0B7</accession>
<dbReference type="Gene3D" id="3.40.720.10">
    <property type="entry name" value="Alkaline Phosphatase, subunit A"/>
    <property type="match status" value="1"/>
</dbReference>
<feature type="domain" description="Sulfatase N-terminal" evidence="5">
    <location>
        <begin position="26"/>
        <end position="387"/>
    </location>
</feature>
<protein>
    <submittedName>
        <fullName evidence="6">Sulfatase-like hydrolase/transferase</fullName>
    </submittedName>
</protein>
<dbReference type="PANTHER" id="PTHR42693:SF53">
    <property type="entry name" value="ENDO-4-O-SULFATASE"/>
    <property type="match status" value="1"/>
</dbReference>
<keyword evidence="3" id="KW-0378">Hydrolase</keyword>
<keyword evidence="7" id="KW-1185">Reference proteome</keyword>
<dbReference type="PANTHER" id="PTHR42693">
    <property type="entry name" value="ARYLSULFATASE FAMILY MEMBER"/>
    <property type="match status" value="1"/>
</dbReference>
<comment type="caution">
    <text evidence="6">The sequence shown here is derived from an EMBL/GenBank/DDBJ whole genome shotgun (WGS) entry which is preliminary data.</text>
</comment>
<evidence type="ECO:0000259" key="5">
    <source>
        <dbReference type="Pfam" id="PF00884"/>
    </source>
</evidence>
<evidence type="ECO:0000256" key="3">
    <source>
        <dbReference type="ARBA" id="ARBA00022801"/>
    </source>
</evidence>
<reference evidence="6 7" key="1">
    <citation type="submission" date="2021-03" db="EMBL/GenBank/DDBJ databases">
        <title>Assistant Professor.</title>
        <authorList>
            <person name="Huq M.A."/>
        </authorList>
    </citation>
    <scope>NUCLEOTIDE SEQUENCE [LARGE SCALE GENOMIC DNA]</scope>
    <source>
        <strain evidence="6 7">MAH-29</strain>
    </source>
</reference>
<dbReference type="Proteomes" id="UP000677244">
    <property type="component" value="Unassembled WGS sequence"/>
</dbReference>
<evidence type="ECO:0000256" key="1">
    <source>
        <dbReference type="ARBA" id="ARBA00008779"/>
    </source>
</evidence>
<name>A0ABS3Z0B7_9BACT</name>
<dbReference type="Gene3D" id="3.30.1120.10">
    <property type="match status" value="1"/>
</dbReference>
<keyword evidence="4" id="KW-0106">Calcium</keyword>
<evidence type="ECO:0000256" key="4">
    <source>
        <dbReference type="ARBA" id="ARBA00022837"/>
    </source>
</evidence>
<dbReference type="InterPro" id="IPR000917">
    <property type="entry name" value="Sulfatase_N"/>
</dbReference>
<evidence type="ECO:0000313" key="7">
    <source>
        <dbReference type="Proteomes" id="UP000677244"/>
    </source>
</evidence>
<organism evidence="6 7">
    <name type="scientific">Niastella soli</name>
    <dbReference type="NCBI Taxonomy" id="2821487"/>
    <lineage>
        <taxon>Bacteria</taxon>
        <taxon>Pseudomonadati</taxon>
        <taxon>Bacteroidota</taxon>
        <taxon>Chitinophagia</taxon>
        <taxon>Chitinophagales</taxon>
        <taxon>Chitinophagaceae</taxon>
        <taxon>Niastella</taxon>
    </lineage>
</organism>
<dbReference type="InterPro" id="IPR017850">
    <property type="entry name" value="Alkaline_phosphatase_core_sf"/>
</dbReference>
<dbReference type="InterPro" id="IPR050738">
    <property type="entry name" value="Sulfatase"/>
</dbReference>
<dbReference type="PROSITE" id="PS00523">
    <property type="entry name" value="SULFATASE_1"/>
    <property type="match status" value="1"/>
</dbReference>
<dbReference type="SUPFAM" id="SSF53649">
    <property type="entry name" value="Alkaline phosphatase-like"/>
    <property type="match status" value="1"/>
</dbReference>
<dbReference type="EMBL" id="JAGHKO010000005">
    <property type="protein sequence ID" value="MBO9202811.1"/>
    <property type="molecule type" value="Genomic_DNA"/>
</dbReference>
<dbReference type="InterPro" id="IPR024607">
    <property type="entry name" value="Sulfatase_CS"/>
</dbReference>
<evidence type="ECO:0000256" key="2">
    <source>
        <dbReference type="ARBA" id="ARBA00022723"/>
    </source>
</evidence>
<evidence type="ECO:0000313" key="6">
    <source>
        <dbReference type="EMBL" id="MBO9202811.1"/>
    </source>
</evidence>